<comment type="subcellular location">
    <subcellularLocation>
        <location evidence="1">Cell membrane</location>
        <topology evidence="1">Multi-pass membrane protein</topology>
    </subcellularLocation>
</comment>
<dbReference type="GO" id="GO:0005886">
    <property type="term" value="C:plasma membrane"/>
    <property type="evidence" value="ECO:0007669"/>
    <property type="project" value="UniProtKB-SubCell"/>
</dbReference>
<protein>
    <submittedName>
        <fullName evidence="10">Branched-chain amino acid ABC transporter permease</fullName>
    </submittedName>
</protein>
<sequence length="293" mass="30728">MTLASVAQAVLLSLTVAGLYAAIAAGLTLTVGVTRIINFAHGEFVMLGAFLTYFLFNQHGVSPWIGMVVSGVVIGLFSALVYRVFLARVLKHDEHNQLLATLGLSILLVNIAIILWSPDPRVMQAPQLLPALQLGGVTVPGNNLVVAGVGGLLFLALQYIMRHTRYGTQMRFASDDAELAMHCGINVDRIFELSFVIGGVAAGVAGGLVALILYVHPVVGLDLVIRAFAIITLGGLGNIPGALIGAAILALAEGLTSTFVPHGGSFGYGIAFLLLLLVLVIWPNGLFGKQAHS</sequence>
<keyword evidence="5" id="KW-0029">Amino-acid transport</keyword>
<dbReference type="CDD" id="cd06582">
    <property type="entry name" value="TM_PBP1_LivH_like"/>
    <property type="match status" value="1"/>
</dbReference>
<proteinExistence type="inferred from homology"/>
<feature type="transmembrane region" description="Helical" evidence="9">
    <location>
        <begin position="36"/>
        <end position="56"/>
    </location>
</feature>
<keyword evidence="4 9" id="KW-0812">Transmembrane</keyword>
<name>A0A432V3D4_9HYPH</name>
<evidence type="ECO:0000256" key="5">
    <source>
        <dbReference type="ARBA" id="ARBA00022970"/>
    </source>
</evidence>
<evidence type="ECO:0000256" key="8">
    <source>
        <dbReference type="ARBA" id="ARBA00037998"/>
    </source>
</evidence>
<evidence type="ECO:0000256" key="2">
    <source>
        <dbReference type="ARBA" id="ARBA00022448"/>
    </source>
</evidence>
<keyword evidence="11" id="KW-1185">Reference proteome</keyword>
<feature type="transmembrane region" description="Helical" evidence="9">
    <location>
        <begin position="137"/>
        <end position="161"/>
    </location>
</feature>
<dbReference type="OrthoDB" id="9797267at2"/>
<feature type="transmembrane region" description="Helical" evidence="9">
    <location>
        <begin position="6"/>
        <end position="29"/>
    </location>
</feature>
<dbReference type="InterPro" id="IPR001851">
    <property type="entry name" value="ABC_transp_permease"/>
</dbReference>
<evidence type="ECO:0000256" key="3">
    <source>
        <dbReference type="ARBA" id="ARBA00022475"/>
    </source>
</evidence>
<evidence type="ECO:0000256" key="1">
    <source>
        <dbReference type="ARBA" id="ARBA00004651"/>
    </source>
</evidence>
<dbReference type="GO" id="GO:0022857">
    <property type="term" value="F:transmembrane transporter activity"/>
    <property type="evidence" value="ECO:0007669"/>
    <property type="project" value="InterPro"/>
</dbReference>
<feature type="transmembrane region" description="Helical" evidence="9">
    <location>
        <begin position="190"/>
        <end position="215"/>
    </location>
</feature>
<keyword evidence="6 9" id="KW-1133">Transmembrane helix</keyword>
<dbReference type="PANTHER" id="PTHR11795:SF445">
    <property type="entry name" value="AMINO ACID ABC TRANSPORTER PERMEASE PROTEIN"/>
    <property type="match status" value="1"/>
</dbReference>
<dbReference type="InterPro" id="IPR052157">
    <property type="entry name" value="BCAA_transport_permease"/>
</dbReference>
<keyword evidence="3" id="KW-1003">Cell membrane</keyword>
<keyword evidence="7 9" id="KW-0472">Membrane</keyword>
<evidence type="ECO:0000256" key="4">
    <source>
        <dbReference type="ARBA" id="ARBA00022692"/>
    </source>
</evidence>
<dbReference type="RefSeq" id="WP_128627745.1">
    <property type="nucleotide sequence ID" value="NZ_RKST01000017.1"/>
</dbReference>
<comment type="caution">
    <text evidence="10">The sequence shown here is derived from an EMBL/GenBank/DDBJ whole genome shotgun (WGS) entry which is preliminary data.</text>
</comment>
<feature type="transmembrane region" description="Helical" evidence="9">
    <location>
        <begin position="98"/>
        <end position="117"/>
    </location>
</feature>
<dbReference type="Proteomes" id="UP000281647">
    <property type="component" value="Unassembled WGS sequence"/>
</dbReference>
<dbReference type="PANTHER" id="PTHR11795">
    <property type="entry name" value="BRANCHED-CHAIN AMINO ACID TRANSPORT SYSTEM PERMEASE PROTEIN LIVH"/>
    <property type="match status" value="1"/>
</dbReference>
<dbReference type="Pfam" id="PF02653">
    <property type="entry name" value="BPD_transp_2"/>
    <property type="match status" value="1"/>
</dbReference>
<accession>A0A432V3D4</accession>
<organism evidence="10 11">
    <name type="scientific">Borborobacter arsenicus</name>
    <dbReference type="NCBI Taxonomy" id="1851146"/>
    <lineage>
        <taxon>Bacteria</taxon>
        <taxon>Pseudomonadati</taxon>
        <taxon>Pseudomonadota</taxon>
        <taxon>Alphaproteobacteria</taxon>
        <taxon>Hyphomicrobiales</taxon>
        <taxon>Phyllobacteriaceae</taxon>
        <taxon>Borborobacter</taxon>
    </lineage>
</organism>
<reference evidence="10 11" key="1">
    <citation type="submission" date="2018-11" db="EMBL/GenBank/DDBJ databases">
        <title>Pseudaminobacter arsenicus sp. nov., an arsenic-resistant bacterium isolated from arsenic-rich aquifers.</title>
        <authorList>
            <person name="Mu Y."/>
        </authorList>
    </citation>
    <scope>NUCLEOTIDE SEQUENCE [LARGE SCALE GENOMIC DNA]</scope>
    <source>
        <strain evidence="10 11">CB3</strain>
    </source>
</reference>
<feature type="transmembrane region" description="Helical" evidence="9">
    <location>
        <begin position="62"/>
        <end position="86"/>
    </location>
</feature>
<comment type="similarity">
    <text evidence="8">Belongs to the binding-protein-dependent transport system permease family. LivHM subfamily.</text>
</comment>
<evidence type="ECO:0000313" key="11">
    <source>
        <dbReference type="Proteomes" id="UP000281647"/>
    </source>
</evidence>
<evidence type="ECO:0000256" key="7">
    <source>
        <dbReference type="ARBA" id="ARBA00023136"/>
    </source>
</evidence>
<dbReference type="EMBL" id="RKST01000017">
    <property type="protein sequence ID" value="RUM96691.1"/>
    <property type="molecule type" value="Genomic_DNA"/>
</dbReference>
<evidence type="ECO:0000313" key="10">
    <source>
        <dbReference type="EMBL" id="RUM96691.1"/>
    </source>
</evidence>
<keyword evidence="2" id="KW-0813">Transport</keyword>
<dbReference type="GO" id="GO:0006865">
    <property type="term" value="P:amino acid transport"/>
    <property type="evidence" value="ECO:0007669"/>
    <property type="project" value="UniProtKB-KW"/>
</dbReference>
<gene>
    <name evidence="10" type="ORF">EET67_17075</name>
</gene>
<evidence type="ECO:0000256" key="6">
    <source>
        <dbReference type="ARBA" id="ARBA00022989"/>
    </source>
</evidence>
<feature type="transmembrane region" description="Helical" evidence="9">
    <location>
        <begin position="264"/>
        <end position="283"/>
    </location>
</feature>
<dbReference type="AlphaFoldDB" id="A0A432V3D4"/>
<feature type="transmembrane region" description="Helical" evidence="9">
    <location>
        <begin position="227"/>
        <end position="252"/>
    </location>
</feature>
<evidence type="ECO:0000256" key="9">
    <source>
        <dbReference type="SAM" id="Phobius"/>
    </source>
</evidence>